<feature type="transmembrane region" description="Helical" evidence="1">
    <location>
        <begin position="237"/>
        <end position="258"/>
    </location>
</feature>
<dbReference type="EMBL" id="PVTI01000008">
    <property type="protein sequence ID" value="PRY60127.1"/>
    <property type="molecule type" value="Genomic_DNA"/>
</dbReference>
<organism evidence="2 3">
    <name type="scientific">Knoellia remsis</name>
    <dbReference type="NCBI Taxonomy" id="407159"/>
    <lineage>
        <taxon>Bacteria</taxon>
        <taxon>Bacillati</taxon>
        <taxon>Actinomycetota</taxon>
        <taxon>Actinomycetes</taxon>
        <taxon>Micrococcales</taxon>
        <taxon>Intrasporangiaceae</taxon>
        <taxon>Knoellia</taxon>
    </lineage>
</organism>
<proteinExistence type="predicted"/>
<keyword evidence="1" id="KW-1133">Transmembrane helix</keyword>
<feature type="transmembrane region" description="Helical" evidence="1">
    <location>
        <begin position="296"/>
        <end position="318"/>
    </location>
</feature>
<feature type="transmembrane region" description="Helical" evidence="1">
    <location>
        <begin position="501"/>
        <end position="524"/>
    </location>
</feature>
<feature type="transmembrane region" description="Helical" evidence="1">
    <location>
        <begin position="75"/>
        <end position="99"/>
    </location>
</feature>
<evidence type="ECO:0000313" key="2">
    <source>
        <dbReference type="EMBL" id="PRY60127.1"/>
    </source>
</evidence>
<feature type="transmembrane region" description="Helical" evidence="1">
    <location>
        <begin position="131"/>
        <end position="153"/>
    </location>
</feature>
<dbReference type="OrthoDB" id="2014935at2"/>
<dbReference type="AlphaFoldDB" id="A0A2T0UQL9"/>
<feature type="transmembrane region" description="Helical" evidence="1">
    <location>
        <begin position="428"/>
        <end position="453"/>
    </location>
</feature>
<feature type="transmembrane region" description="Helical" evidence="1">
    <location>
        <begin position="192"/>
        <end position="217"/>
    </location>
</feature>
<reference evidence="2 3" key="1">
    <citation type="submission" date="2018-03" db="EMBL/GenBank/DDBJ databases">
        <title>Genomic Encyclopedia of Archaeal and Bacterial Type Strains, Phase II (KMG-II): from individual species to whole genera.</title>
        <authorList>
            <person name="Goeker M."/>
        </authorList>
    </citation>
    <scope>NUCLEOTIDE SEQUENCE [LARGE SCALE GENOMIC DNA]</scope>
    <source>
        <strain evidence="2 3">ATCC BAA-1496</strain>
    </source>
</reference>
<dbReference type="RefSeq" id="WP_106297163.1">
    <property type="nucleotide sequence ID" value="NZ_PVTI01000008.1"/>
</dbReference>
<accession>A0A2T0UQL9</accession>
<feature type="transmembrane region" description="Helical" evidence="1">
    <location>
        <begin position="389"/>
        <end position="416"/>
    </location>
</feature>
<feature type="transmembrane region" description="Helical" evidence="1">
    <location>
        <begin position="20"/>
        <end position="41"/>
    </location>
</feature>
<keyword evidence="1" id="KW-0472">Membrane</keyword>
<protein>
    <submittedName>
        <fullName evidence="2">ABC-2 type transport system permease protein</fullName>
    </submittedName>
</protein>
<evidence type="ECO:0000256" key="1">
    <source>
        <dbReference type="SAM" id="Phobius"/>
    </source>
</evidence>
<feature type="transmembrane region" description="Helical" evidence="1">
    <location>
        <begin position="460"/>
        <end position="481"/>
    </location>
</feature>
<comment type="caution">
    <text evidence="2">The sequence shown here is derived from an EMBL/GenBank/DDBJ whole genome shotgun (WGS) entry which is preliminary data.</text>
</comment>
<gene>
    <name evidence="2" type="ORF">BCF74_10873</name>
</gene>
<dbReference type="Proteomes" id="UP000237822">
    <property type="component" value="Unassembled WGS sequence"/>
</dbReference>
<name>A0A2T0UQL9_9MICO</name>
<feature type="transmembrane region" description="Helical" evidence="1">
    <location>
        <begin position="159"/>
        <end position="180"/>
    </location>
</feature>
<evidence type="ECO:0000313" key="3">
    <source>
        <dbReference type="Proteomes" id="UP000237822"/>
    </source>
</evidence>
<keyword evidence="1" id="KW-0812">Transmembrane</keyword>
<sequence>MSELTGTGTLLRLAWRRDRVLIPVALLALTALSVGSAQATLDLYPTEAAAKAGLGSVLANPAVEAMYGPIAAENLGALAVFKTVVMGAVFVALLAYAVVRRHTRVEEEVGRLELVGAGVVGRRAPLTAAMLLAGIAVVAAGLLSALGLIGIGLDAAGSVGFGVAWVIAGIAMVGVTAVAAQLTTSARACAGIALSVLAVMFVLRAVGDTAGGGAQVLSWASPLGWANKVGAYGPNRFWVLGLAVALAAVLVGLAYSLLDRRDVGAGLLPSRPGPASARPSLGTPTGLTWRLTRPSVVGWLAAFVVLGGVLGSLVTSVADMASDPAVVDMLRKLGGSAGSITDIFLATELAFVGVAAAAAGIGIALRVASEERSGRGEEVLATATSRSSWLGAHALIAFALPTVLLLVLALVVGLGAGGQGEVPGVSSILGAAAARIPAVLVLVAVALLASAALPRWAPAIGWGALAVAFALGELGATIGLPDWLVKVSPFAHVPQLPGGEFTWTPVLVTTAVAAAITAAAFAAYRARDVA</sequence>
<keyword evidence="3" id="KW-1185">Reference proteome</keyword>
<feature type="transmembrane region" description="Helical" evidence="1">
    <location>
        <begin position="343"/>
        <end position="368"/>
    </location>
</feature>